<dbReference type="RefSeq" id="WP_160129080.1">
    <property type="nucleotide sequence ID" value="NZ_CP019288.1"/>
</dbReference>
<dbReference type="PROSITE" id="PS51257">
    <property type="entry name" value="PROKAR_LIPOPROTEIN"/>
    <property type="match status" value="1"/>
</dbReference>
<proteinExistence type="predicted"/>
<dbReference type="Pfam" id="PF16120">
    <property type="entry name" value="DUF4836"/>
    <property type="match status" value="1"/>
</dbReference>
<keyword evidence="2" id="KW-1185">Reference proteome</keyword>
<sequence>MRKILCVLTIAVLIVSCGKKSTESYYIPKDAIGVMYVNLESLSKKSSDVDFKDLAINKMIEDRAPKEVQDFMNEYLTAENIDATFRKEFILGFVSVDRMSGLGGLILPIKDGKSFENLIQPMLKKMPQLQKEENVGKNDSFTVYSTDQIAIGWNNETALIIGAKSYAGTELADLTELDEAKTIYATDYYKDFFDTSKDMGMHITSTPLGTVMNSLFTMVAGMDVDLENNNITYYGSFEDDHIHTETKLKLNNDFQSLLGYKSWMTTDYDSDLLNAIPENPSILMKVSIDPVAFYKHIEGLQDNKVLPTEAREELKNNIRRMNREMKREIGMTGEDLAGVFGGSMLVALKEGEVVKDTVYNRYSFYSESNEAEYEIVDKKTPFVYTAISIKDQSKFETLMSIIIEKDAPMKTKGKNYYQIDKDFFVVVTDGVLFMTNDETKADELHANGKLAANLSNFEHKSNLSHSAYVYMNPNFSEISTDLMSGLSSIGNPYSSVPMFTDFSKDANKLYTEYFGENHYFMDVDGMETFTYTKGEGNSLVRMIMYSDAMVKEIAKMSEQ</sequence>
<name>A0A7L4ZIR7_9FLAO</name>
<dbReference type="EMBL" id="CP019288">
    <property type="protein sequence ID" value="QHI36367.1"/>
    <property type="molecule type" value="Genomic_DNA"/>
</dbReference>
<dbReference type="KEGG" id="kan:IMCC3317_17290"/>
<dbReference type="Proteomes" id="UP000464657">
    <property type="component" value="Chromosome"/>
</dbReference>
<evidence type="ECO:0000313" key="2">
    <source>
        <dbReference type="Proteomes" id="UP000464657"/>
    </source>
</evidence>
<dbReference type="InterPro" id="IPR032276">
    <property type="entry name" value="DUF4836"/>
</dbReference>
<evidence type="ECO:0000313" key="1">
    <source>
        <dbReference type="EMBL" id="QHI36367.1"/>
    </source>
</evidence>
<gene>
    <name evidence="1" type="ORF">IMCC3317_17290</name>
</gene>
<organism evidence="1 2">
    <name type="scientific">Kordia antarctica</name>
    <dbReference type="NCBI Taxonomy" id="1218801"/>
    <lineage>
        <taxon>Bacteria</taxon>
        <taxon>Pseudomonadati</taxon>
        <taxon>Bacteroidota</taxon>
        <taxon>Flavobacteriia</taxon>
        <taxon>Flavobacteriales</taxon>
        <taxon>Flavobacteriaceae</taxon>
        <taxon>Kordia</taxon>
    </lineage>
</organism>
<protein>
    <recommendedName>
        <fullName evidence="3">DUF4836 family protein</fullName>
    </recommendedName>
</protein>
<dbReference type="AlphaFoldDB" id="A0A7L4ZIR7"/>
<evidence type="ECO:0008006" key="3">
    <source>
        <dbReference type="Google" id="ProtNLM"/>
    </source>
</evidence>
<reference evidence="1 2" key="1">
    <citation type="journal article" date="2013" name="Int. J. Syst. Evol. Microbiol.">
        <title>Kordia antarctica sp. nov., isolated from Antarctic seawater.</title>
        <authorList>
            <person name="Baek K."/>
            <person name="Choi A."/>
            <person name="Kang I."/>
            <person name="Lee K."/>
            <person name="Cho J.C."/>
        </authorList>
    </citation>
    <scope>NUCLEOTIDE SEQUENCE [LARGE SCALE GENOMIC DNA]</scope>
    <source>
        <strain evidence="1 2">IMCC3317</strain>
    </source>
</reference>
<accession>A0A7L4ZIR7</accession>
<dbReference type="OrthoDB" id="609910at2"/>